<evidence type="ECO:0000313" key="5">
    <source>
        <dbReference type="Proteomes" id="UP000887458"/>
    </source>
</evidence>
<organism evidence="4 5">
    <name type="scientific">Dermatophagoides pteronyssinus</name>
    <name type="common">European house dust mite</name>
    <dbReference type="NCBI Taxonomy" id="6956"/>
    <lineage>
        <taxon>Eukaryota</taxon>
        <taxon>Metazoa</taxon>
        <taxon>Ecdysozoa</taxon>
        <taxon>Arthropoda</taxon>
        <taxon>Chelicerata</taxon>
        <taxon>Arachnida</taxon>
        <taxon>Acari</taxon>
        <taxon>Acariformes</taxon>
        <taxon>Sarcoptiformes</taxon>
        <taxon>Astigmata</taxon>
        <taxon>Psoroptidia</taxon>
        <taxon>Analgoidea</taxon>
        <taxon>Pyroglyphidae</taxon>
        <taxon>Dermatophagoidinae</taxon>
        <taxon>Dermatophagoides</taxon>
    </lineage>
</organism>
<dbReference type="PANTHER" id="PTHR13507:SF0">
    <property type="entry name" value="PRKR-INTERACTING PROTEIN 1"/>
    <property type="match status" value="1"/>
</dbReference>
<dbReference type="Proteomes" id="UP000887458">
    <property type="component" value="Unassembled WGS sequence"/>
</dbReference>
<sequence>MAYQIKDLFSTLYKTTFDILFYTTVISIILGLLPDQFFNDFPIEPIQYDNEHFYKGLMGIEWNNHLVNKAKMLAIDQIHGPESLADLDDYIYTGVLGGRIIRINKQTKQIDEIVRFNRSKECQHEKLKAGNCGRFLGLREHGNDLYVVEANTGIYRVDLRKKELIHLSKNLIQENESAIINDLVFDPKHSEIVYITVSSSKWKLDRIAWSIIEHDQSGYVLAINLQTGQSHRIADGFALANGIEITADQKYLLVCQTNNFSISKIDLEMARKIFHSKQSPLKANQLELFGQRLPGEVDNIRLDKSTGDLLIGMFTVRPHSKVLRDYLSQWPFIRKSFARTAYVLYLLMDYIDTKVISVDTIKQLRDDLYTGHIVYKTLPKRDGAVIRLDSKTGQIKQIFGSDKFFGISEAIIDSKGDLYYGSFRNSFIGPDVDNDDSDDEEKGKKYHPFTATDVQKIRLEKLMANIDKPMEIPVGPKSKKFATPPEFVRNVMGSSAGAGSGEFHVYRHLRRKEYARLNFIETQAKNEQLDEEYRKKLEENQRKLEESTAKRRAKRLKKKERLKAKKKMRPNDDDDCKPNSNADNDKNDDDSADSNDD</sequence>
<feature type="compositionally biased region" description="Basic and acidic residues" evidence="1">
    <location>
        <begin position="538"/>
        <end position="549"/>
    </location>
</feature>
<dbReference type="Gene3D" id="2.120.10.30">
    <property type="entry name" value="TolB, C-terminal domain"/>
    <property type="match status" value="1"/>
</dbReference>
<comment type="caution">
    <text evidence="4">The sequence shown here is derived from an EMBL/GenBank/DDBJ whole genome shotgun (WGS) entry which is preliminary data.</text>
</comment>
<keyword evidence="2" id="KW-0812">Transmembrane</keyword>
<feature type="domain" description="SMP-30/Gluconolactonase/LRE-like region" evidence="3">
    <location>
        <begin position="91"/>
        <end position="314"/>
    </location>
</feature>
<accession>A0ABQ8J5F1</accession>
<evidence type="ECO:0000256" key="2">
    <source>
        <dbReference type="SAM" id="Phobius"/>
    </source>
</evidence>
<dbReference type="PANTHER" id="PTHR13507">
    <property type="entry name" value="PRKR-INTERACTING PROTEIN 1"/>
    <property type="match status" value="1"/>
</dbReference>
<dbReference type="SUPFAM" id="SSF63829">
    <property type="entry name" value="Calcium-dependent phosphotriesterase"/>
    <property type="match status" value="1"/>
</dbReference>
<dbReference type="EMBL" id="NJHN03000074">
    <property type="protein sequence ID" value="KAH9417722.1"/>
    <property type="molecule type" value="Genomic_DNA"/>
</dbReference>
<dbReference type="InterPro" id="IPR013658">
    <property type="entry name" value="SGL"/>
</dbReference>
<feature type="compositionally biased region" description="Acidic residues" evidence="1">
    <location>
        <begin position="586"/>
        <end position="597"/>
    </location>
</feature>
<reference evidence="4 5" key="2">
    <citation type="journal article" date="2022" name="Mol. Biol. Evol.">
        <title>Comparative Genomics Reveals Insights into the Divergent Evolution of Astigmatic Mites and Household Pest Adaptations.</title>
        <authorList>
            <person name="Xiong Q."/>
            <person name="Wan A.T."/>
            <person name="Liu X."/>
            <person name="Fung C.S."/>
            <person name="Xiao X."/>
            <person name="Malainual N."/>
            <person name="Hou J."/>
            <person name="Wang L."/>
            <person name="Wang M."/>
            <person name="Yang K.Y."/>
            <person name="Cui Y."/>
            <person name="Leung E.L."/>
            <person name="Nong W."/>
            <person name="Shin S.K."/>
            <person name="Au S.W."/>
            <person name="Jeong K.Y."/>
            <person name="Chew F.T."/>
            <person name="Hui J.H."/>
            <person name="Leung T.F."/>
            <person name="Tungtrongchitr A."/>
            <person name="Zhong N."/>
            <person name="Liu Z."/>
            <person name="Tsui S.K."/>
        </authorList>
    </citation>
    <scope>NUCLEOTIDE SEQUENCE [LARGE SCALE GENOMIC DNA]</scope>
    <source>
        <strain evidence="4">Derp</strain>
    </source>
</reference>
<evidence type="ECO:0000313" key="4">
    <source>
        <dbReference type="EMBL" id="KAH9417722.1"/>
    </source>
</evidence>
<dbReference type="InterPro" id="IPR011042">
    <property type="entry name" value="6-blade_b-propeller_TolB-like"/>
</dbReference>
<proteinExistence type="predicted"/>
<evidence type="ECO:0000256" key="1">
    <source>
        <dbReference type="SAM" id="MobiDB-lite"/>
    </source>
</evidence>
<keyword evidence="2" id="KW-0472">Membrane</keyword>
<keyword evidence="2" id="KW-1133">Transmembrane helix</keyword>
<evidence type="ECO:0000259" key="3">
    <source>
        <dbReference type="Pfam" id="PF08450"/>
    </source>
</evidence>
<feature type="compositionally biased region" description="Basic residues" evidence="1">
    <location>
        <begin position="550"/>
        <end position="568"/>
    </location>
</feature>
<dbReference type="Pfam" id="PF08450">
    <property type="entry name" value="SGL"/>
    <property type="match status" value="1"/>
</dbReference>
<dbReference type="InterPro" id="IPR009548">
    <property type="entry name" value="Prkrip1"/>
</dbReference>
<protein>
    <recommendedName>
        <fullName evidence="3">SMP-30/Gluconolactonase/LRE-like region domain-containing protein</fullName>
    </recommendedName>
</protein>
<feature type="region of interest" description="Disordered" evidence="1">
    <location>
        <begin position="538"/>
        <end position="597"/>
    </location>
</feature>
<dbReference type="Pfam" id="PF06658">
    <property type="entry name" value="DUF1168"/>
    <property type="match status" value="1"/>
</dbReference>
<gene>
    <name evidence="4" type="ORF">DERP_011433</name>
</gene>
<keyword evidence="5" id="KW-1185">Reference proteome</keyword>
<feature type="transmembrane region" description="Helical" evidence="2">
    <location>
        <begin position="12"/>
        <end position="33"/>
    </location>
</feature>
<name>A0ABQ8J5F1_DERPT</name>
<reference evidence="4 5" key="1">
    <citation type="journal article" date="2018" name="J. Allergy Clin. Immunol.">
        <title>High-quality assembly of Dermatophagoides pteronyssinus genome and transcriptome reveals a wide range of novel allergens.</title>
        <authorList>
            <person name="Liu X.Y."/>
            <person name="Yang K.Y."/>
            <person name="Wang M.Q."/>
            <person name="Kwok J.S."/>
            <person name="Zeng X."/>
            <person name="Yang Z."/>
            <person name="Xiao X.J."/>
            <person name="Lau C.P."/>
            <person name="Li Y."/>
            <person name="Huang Z.M."/>
            <person name="Ba J.G."/>
            <person name="Yim A.K."/>
            <person name="Ouyang C.Y."/>
            <person name="Ngai S.M."/>
            <person name="Chan T.F."/>
            <person name="Leung E.L."/>
            <person name="Liu L."/>
            <person name="Liu Z.G."/>
            <person name="Tsui S.K."/>
        </authorList>
    </citation>
    <scope>NUCLEOTIDE SEQUENCE [LARGE SCALE GENOMIC DNA]</scope>
    <source>
        <strain evidence="4">Derp</strain>
    </source>
</reference>